<dbReference type="GO" id="GO:0006302">
    <property type="term" value="P:double-strand break repair"/>
    <property type="evidence" value="ECO:0007669"/>
    <property type="project" value="InterPro"/>
</dbReference>
<dbReference type="GO" id="GO:0016887">
    <property type="term" value="F:ATP hydrolysis activity"/>
    <property type="evidence" value="ECO:0007669"/>
    <property type="project" value="InterPro"/>
</dbReference>
<dbReference type="PANTHER" id="PTHR41259:SF1">
    <property type="entry name" value="DOUBLE-STRAND BREAK REPAIR RAD50 ATPASE, PUTATIVE-RELATED"/>
    <property type="match status" value="1"/>
</dbReference>
<feature type="transmembrane region" description="Helical" evidence="1">
    <location>
        <begin position="365"/>
        <end position="383"/>
    </location>
</feature>
<comment type="caution">
    <text evidence="3">The sequence shown here is derived from an EMBL/GenBank/DDBJ whole genome shotgun (WGS) entry which is preliminary data.</text>
</comment>
<evidence type="ECO:0000313" key="3">
    <source>
        <dbReference type="EMBL" id="RGS41681.1"/>
    </source>
</evidence>
<protein>
    <recommendedName>
        <fullName evidence="2">Rad50/SbcC-type AAA domain-containing protein</fullName>
    </recommendedName>
</protein>
<dbReference type="Pfam" id="PF13476">
    <property type="entry name" value="AAA_23"/>
    <property type="match status" value="1"/>
</dbReference>
<dbReference type="Gene3D" id="3.40.50.300">
    <property type="entry name" value="P-loop containing nucleotide triphosphate hydrolases"/>
    <property type="match status" value="2"/>
</dbReference>
<keyword evidence="1" id="KW-0472">Membrane</keyword>
<feature type="transmembrane region" description="Helical" evidence="1">
    <location>
        <begin position="389"/>
        <end position="411"/>
    </location>
</feature>
<dbReference type="SUPFAM" id="SSF52540">
    <property type="entry name" value="P-loop containing nucleoside triphosphate hydrolases"/>
    <property type="match status" value="1"/>
</dbReference>
<accession>A0A3R5WNE8</accession>
<gene>
    <name evidence="3" type="ORF">DWX94_08175</name>
</gene>
<sequence length="752" mass="86450">MRLISCYIEGFGKLRKLEIKFEDGLNCFVKENGWGKSTFAAFLRVMFYGFEGETKRNEFENERKYYRPWAGDVYGGELVFETDGRTYRIQRVFGTKKSDDESVIYDVETNLPVSGFSDNIGEELFQLDSVSFQRTVYIGQNECETSSTDGINAKIGNISEGTADINNYDEASARLKAVINGMSPNKKTGELYKRKKELSELKERVRRTGIVESRIQKLRERRESIGKMRSDAAEYQYNVAERERAAGYFPGALPDEKELQEKIDRARELEKMKARLDTVKMPLRDRERCEELMSRYFPHKQDDRSGIHMPSDMELDKCSDIWDEIRQNRQEIDRLNRQLANVDRTSDKAVPGYIAEEKKTYGRKISVVCAVLAIVVFVGTLFLRLTGVITVQIMALGFVAAVIAGVLGIIIRNGNRAGEHLQNDMYSRLRENAEDSALDVEDHTSLYKEISELIELDKREIEENIKKLQSVTTEYGLHLDLDNFGGDIDQIRELVDLNRRQKALSRAQYECGSVREEICLYIECLGFEPAEDVLSQLIEIQGRLNNYNDRCMAVSGAADRIHTDNDVTDSEVDLNIDSRIAECDVELADLIGELEDIKDIAVQLEQKQPEFDCDIKRYELVSKTYDLLGQAKEKFTARYTEPVKRAFDKYYLCVSDKENDMQMNSEMDISYRDQGMYRDKKTLSAGLKDLTDVCIRAALVDVMYQGERPVLIMDDPFVNLDDRNMVGAVRLMSLLEEKYQIIYFTCSQNRVL</sequence>
<dbReference type="AlphaFoldDB" id="A0A3R5WNE8"/>
<evidence type="ECO:0000259" key="2">
    <source>
        <dbReference type="Pfam" id="PF13476"/>
    </source>
</evidence>
<reference evidence="3 4" key="1">
    <citation type="submission" date="2018-08" db="EMBL/GenBank/DDBJ databases">
        <title>A genome reference for cultivated species of the human gut microbiota.</title>
        <authorList>
            <person name="Zou Y."/>
            <person name="Xue W."/>
            <person name="Luo G."/>
        </authorList>
    </citation>
    <scope>NUCLEOTIDE SEQUENCE [LARGE SCALE GENOMIC DNA]</scope>
    <source>
        <strain evidence="3 4">AF22-21</strain>
    </source>
</reference>
<keyword evidence="1" id="KW-1133">Transmembrane helix</keyword>
<dbReference type="PANTHER" id="PTHR41259">
    <property type="entry name" value="DOUBLE-STRAND BREAK REPAIR RAD50 ATPASE, PUTATIVE-RELATED"/>
    <property type="match status" value="1"/>
</dbReference>
<proteinExistence type="predicted"/>
<evidence type="ECO:0000256" key="1">
    <source>
        <dbReference type="SAM" id="Phobius"/>
    </source>
</evidence>
<dbReference type="OrthoDB" id="9764467at2"/>
<dbReference type="Proteomes" id="UP000283295">
    <property type="component" value="Unassembled WGS sequence"/>
</dbReference>
<dbReference type="EMBL" id="QRVK01000018">
    <property type="protein sequence ID" value="RGS41681.1"/>
    <property type="molecule type" value="Genomic_DNA"/>
</dbReference>
<keyword evidence="1" id="KW-0812">Transmembrane</keyword>
<name>A0A3R5WNE8_9FIRM</name>
<dbReference type="InterPro" id="IPR038729">
    <property type="entry name" value="Rad50/SbcC_AAA"/>
</dbReference>
<dbReference type="InterPro" id="IPR027417">
    <property type="entry name" value="P-loop_NTPase"/>
</dbReference>
<evidence type="ECO:0000313" key="4">
    <source>
        <dbReference type="Proteomes" id="UP000283295"/>
    </source>
</evidence>
<feature type="domain" description="Rad50/SbcC-type AAA" evidence="2">
    <location>
        <begin position="7"/>
        <end position="223"/>
    </location>
</feature>
<organism evidence="3 4">
    <name type="scientific">Coprococcus eutactus</name>
    <dbReference type="NCBI Taxonomy" id="33043"/>
    <lineage>
        <taxon>Bacteria</taxon>
        <taxon>Bacillati</taxon>
        <taxon>Bacillota</taxon>
        <taxon>Clostridia</taxon>
        <taxon>Lachnospirales</taxon>
        <taxon>Lachnospiraceae</taxon>
        <taxon>Coprococcus</taxon>
    </lineage>
</organism>